<reference evidence="5" key="1">
    <citation type="submission" date="2017-04" db="EMBL/GenBank/DDBJ databases">
        <authorList>
            <person name="Varghese N."/>
            <person name="Submissions S."/>
        </authorList>
    </citation>
    <scope>NUCLEOTIDE SEQUENCE [LARGE SCALE GENOMIC DNA]</scope>
    <source>
        <strain evidence="5">CGMCC 1.12708</strain>
    </source>
</reference>
<dbReference type="PANTHER" id="PTHR37461:SF1">
    <property type="entry name" value="ANTI-SIGMA-K FACTOR RSKA"/>
    <property type="match status" value="1"/>
</dbReference>
<evidence type="ECO:0000259" key="3">
    <source>
        <dbReference type="Pfam" id="PF10099"/>
    </source>
</evidence>
<dbReference type="RefSeq" id="WP_143736270.1">
    <property type="nucleotide sequence ID" value="NZ_FWXS01000001.1"/>
</dbReference>
<dbReference type="PANTHER" id="PTHR37461">
    <property type="entry name" value="ANTI-SIGMA-K FACTOR RSKA"/>
    <property type="match status" value="1"/>
</dbReference>
<dbReference type="AlphaFoldDB" id="A0A1W1YE91"/>
<evidence type="ECO:0000313" key="5">
    <source>
        <dbReference type="Proteomes" id="UP000192393"/>
    </source>
</evidence>
<gene>
    <name evidence="4" type="ORF">SAMN06296427_101280</name>
</gene>
<dbReference type="OrthoDB" id="1420916at2"/>
<organism evidence="4 5">
    <name type="scientific">Moheibacter sediminis</name>
    <dbReference type="NCBI Taxonomy" id="1434700"/>
    <lineage>
        <taxon>Bacteria</taxon>
        <taxon>Pseudomonadati</taxon>
        <taxon>Bacteroidota</taxon>
        <taxon>Flavobacteriia</taxon>
        <taxon>Flavobacteriales</taxon>
        <taxon>Weeksellaceae</taxon>
        <taxon>Moheibacter</taxon>
    </lineage>
</organism>
<dbReference type="EMBL" id="FWXS01000001">
    <property type="protein sequence ID" value="SMC34088.1"/>
    <property type="molecule type" value="Genomic_DNA"/>
</dbReference>
<feature type="coiled-coil region" evidence="1">
    <location>
        <begin position="138"/>
        <end position="165"/>
    </location>
</feature>
<sequence length="267" mass="29543">MDIQSYISSGVIEQYALGNLPKEEASILECVMKNNAEVAAAVFEAQKVLEELSLVQKVEPPVKLKSQIFAKLNFEKPLNETSTTESISTVEREIKPKKEISISRPKSNYGWSMAAASVVLMIGLGWSIYENNSKVDKIIALAKNNSELEDKLNKVQQQNEIIVNSQLIDLKGVESKPGMLASVYWDNSKNVYLSLKNLPQAPAGKQYQLWAIVDGKPVDAGVYDQNNPEKLQKMKSIENAQAFAITLENEGGSSTPTMDQMFVIGEI</sequence>
<keyword evidence="2" id="KW-0472">Membrane</keyword>
<keyword evidence="2" id="KW-1133">Transmembrane helix</keyword>
<evidence type="ECO:0000313" key="4">
    <source>
        <dbReference type="EMBL" id="SMC34088.1"/>
    </source>
</evidence>
<dbReference type="InterPro" id="IPR018764">
    <property type="entry name" value="RskA_C"/>
</dbReference>
<dbReference type="GO" id="GO:0006417">
    <property type="term" value="P:regulation of translation"/>
    <property type="evidence" value="ECO:0007669"/>
    <property type="project" value="TreeGrafter"/>
</dbReference>
<feature type="transmembrane region" description="Helical" evidence="2">
    <location>
        <begin position="109"/>
        <end position="129"/>
    </location>
</feature>
<dbReference type="Pfam" id="PF10099">
    <property type="entry name" value="RskA_C"/>
    <property type="match status" value="1"/>
</dbReference>
<proteinExistence type="predicted"/>
<dbReference type="GO" id="GO:0005886">
    <property type="term" value="C:plasma membrane"/>
    <property type="evidence" value="ECO:0007669"/>
    <property type="project" value="InterPro"/>
</dbReference>
<keyword evidence="1" id="KW-0175">Coiled coil</keyword>
<dbReference type="STRING" id="1434700.SAMN06296427_101280"/>
<dbReference type="GO" id="GO:0016989">
    <property type="term" value="F:sigma factor antagonist activity"/>
    <property type="evidence" value="ECO:0007669"/>
    <property type="project" value="TreeGrafter"/>
</dbReference>
<accession>A0A1W1YE91</accession>
<evidence type="ECO:0000256" key="2">
    <source>
        <dbReference type="SAM" id="Phobius"/>
    </source>
</evidence>
<keyword evidence="2" id="KW-0812">Transmembrane</keyword>
<name>A0A1W1YE91_9FLAO</name>
<feature type="domain" description="Anti-sigma K factor RskA C-terminal" evidence="3">
    <location>
        <begin position="112"/>
        <end position="257"/>
    </location>
</feature>
<keyword evidence="5" id="KW-1185">Reference proteome</keyword>
<dbReference type="InterPro" id="IPR051474">
    <property type="entry name" value="Anti-sigma-K/W_factor"/>
</dbReference>
<evidence type="ECO:0000256" key="1">
    <source>
        <dbReference type="SAM" id="Coils"/>
    </source>
</evidence>
<protein>
    <submittedName>
        <fullName evidence="4">Anti-sigma-K factor RskA</fullName>
    </submittedName>
</protein>
<dbReference type="Proteomes" id="UP000192393">
    <property type="component" value="Unassembled WGS sequence"/>
</dbReference>